<reference evidence="3 4" key="1">
    <citation type="submission" date="2021-05" db="EMBL/GenBank/DDBJ databases">
        <title>Genome Assembly of Synthetic Allotetraploid Brassica napus Reveals Homoeologous Exchanges between Subgenomes.</title>
        <authorList>
            <person name="Davis J.T."/>
        </authorList>
    </citation>
    <scope>NUCLEOTIDE SEQUENCE [LARGE SCALE GENOMIC DNA]</scope>
    <source>
        <strain evidence="4">cv. Da-Ae</strain>
        <tissue evidence="3">Seedling</tissue>
    </source>
</reference>
<feature type="compositionally biased region" description="Acidic residues" evidence="1">
    <location>
        <begin position="191"/>
        <end position="202"/>
    </location>
</feature>
<dbReference type="Proteomes" id="UP000824890">
    <property type="component" value="Unassembled WGS sequence"/>
</dbReference>
<feature type="compositionally biased region" description="Basic and acidic residues" evidence="1">
    <location>
        <begin position="236"/>
        <end position="254"/>
    </location>
</feature>
<sequence length="299" mass="34691">MQRRVLTQGEDLWFTFSDQPMRFSLREFHLTTGLHCEEDQTITKPQFKIMKKPYLWMLGKNDKFAVRTLNPSSKIPRDRLQHYMNYRLPKMAWGDSYEVSGFALAINLWAMSSVNVLDEEENKDEEYQKDKEQRKDKDHSMSNSEKLDKLIQMVRDLDKRGMKKGVTPPREVRQQVEDDAEVDVGAKEIENPETNEDGEVSEDASKKPVKGTKKLGRGTKGMKKCITPPREVQQQVKDDAEVDAKESENPKTNEDGEVNEDASKKHVKFTKKRGRVTKEPNVDTSKSKRQKNKKIQLLM</sequence>
<dbReference type="EMBL" id="JAGKQM010000015">
    <property type="protein sequence ID" value="KAH0880645.1"/>
    <property type="molecule type" value="Genomic_DNA"/>
</dbReference>
<proteinExistence type="predicted"/>
<dbReference type="InterPro" id="IPR015410">
    <property type="entry name" value="DUF1985"/>
</dbReference>
<feature type="domain" description="DUF1985" evidence="2">
    <location>
        <begin position="8"/>
        <end position="68"/>
    </location>
</feature>
<evidence type="ECO:0000313" key="4">
    <source>
        <dbReference type="Proteomes" id="UP000824890"/>
    </source>
</evidence>
<dbReference type="Pfam" id="PF09331">
    <property type="entry name" value="DUF1985"/>
    <property type="match status" value="1"/>
</dbReference>
<feature type="compositionally biased region" description="Basic residues" evidence="1">
    <location>
        <begin position="265"/>
        <end position="275"/>
    </location>
</feature>
<feature type="compositionally biased region" description="Basic residues" evidence="1">
    <location>
        <begin position="287"/>
        <end position="299"/>
    </location>
</feature>
<protein>
    <recommendedName>
        <fullName evidence="2">DUF1985 domain-containing protein</fullName>
    </recommendedName>
</protein>
<evidence type="ECO:0000256" key="1">
    <source>
        <dbReference type="SAM" id="MobiDB-lite"/>
    </source>
</evidence>
<evidence type="ECO:0000313" key="3">
    <source>
        <dbReference type="EMBL" id="KAH0880645.1"/>
    </source>
</evidence>
<keyword evidence="4" id="KW-1185">Reference proteome</keyword>
<dbReference type="PANTHER" id="PTHR48147">
    <property type="entry name" value="PROTEIN CBG23787"/>
    <property type="match status" value="1"/>
</dbReference>
<name>A0ABQ7ZKU4_BRANA</name>
<organism evidence="3 4">
    <name type="scientific">Brassica napus</name>
    <name type="common">Rape</name>
    <dbReference type="NCBI Taxonomy" id="3708"/>
    <lineage>
        <taxon>Eukaryota</taxon>
        <taxon>Viridiplantae</taxon>
        <taxon>Streptophyta</taxon>
        <taxon>Embryophyta</taxon>
        <taxon>Tracheophyta</taxon>
        <taxon>Spermatophyta</taxon>
        <taxon>Magnoliopsida</taxon>
        <taxon>eudicotyledons</taxon>
        <taxon>Gunneridae</taxon>
        <taxon>Pentapetalae</taxon>
        <taxon>rosids</taxon>
        <taxon>malvids</taxon>
        <taxon>Brassicales</taxon>
        <taxon>Brassicaceae</taxon>
        <taxon>Brassiceae</taxon>
        <taxon>Brassica</taxon>
    </lineage>
</organism>
<comment type="caution">
    <text evidence="3">The sequence shown here is derived from an EMBL/GenBank/DDBJ whole genome shotgun (WGS) entry which is preliminary data.</text>
</comment>
<feature type="region of interest" description="Disordered" evidence="1">
    <location>
        <begin position="119"/>
        <end position="299"/>
    </location>
</feature>
<feature type="compositionally biased region" description="Basic residues" evidence="1">
    <location>
        <begin position="207"/>
        <end position="223"/>
    </location>
</feature>
<evidence type="ECO:0000259" key="2">
    <source>
        <dbReference type="Pfam" id="PF09331"/>
    </source>
</evidence>
<accession>A0ABQ7ZKU4</accession>
<dbReference type="PANTHER" id="PTHR48147:SF5">
    <property type="entry name" value="REPEAT-CONTAINING PROTEIN, PUTATIVE-RELATED"/>
    <property type="match status" value="1"/>
</dbReference>
<gene>
    <name evidence="3" type="ORF">HID58_068039</name>
</gene>
<feature type="compositionally biased region" description="Basic and acidic residues" evidence="1">
    <location>
        <begin position="125"/>
        <end position="160"/>
    </location>
</feature>